<proteinExistence type="predicted"/>
<dbReference type="Proteomes" id="UP000179807">
    <property type="component" value="Unassembled WGS sequence"/>
</dbReference>
<dbReference type="AlphaFoldDB" id="A0A1J4JQS5"/>
<dbReference type="VEuPathDB" id="TrichDB:TRFO_31627"/>
<protein>
    <recommendedName>
        <fullName evidence="3">Thioredoxin domain-containing protein</fullName>
    </recommendedName>
</protein>
<evidence type="ECO:0000313" key="2">
    <source>
        <dbReference type="Proteomes" id="UP000179807"/>
    </source>
</evidence>
<dbReference type="GeneID" id="94842737"/>
<organism evidence="1 2">
    <name type="scientific">Tritrichomonas foetus</name>
    <dbReference type="NCBI Taxonomy" id="1144522"/>
    <lineage>
        <taxon>Eukaryota</taxon>
        <taxon>Metamonada</taxon>
        <taxon>Parabasalia</taxon>
        <taxon>Tritrichomonadida</taxon>
        <taxon>Tritrichomonadidae</taxon>
        <taxon>Tritrichomonas</taxon>
    </lineage>
</organism>
<dbReference type="EMBL" id="MLAK01000907">
    <property type="protein sequence ID" value="OHT01527.1"/>
    <property type="molecule type" value="Genomic_DNA"/>
</dbReference>
<evidence type="ECO:0008006" key="3">
    <source>
        <dbReference type="Google" id="ProtNLM"/>
    </source>
</evidence>
<comment type="caution">
    <text evidence="1">The sequence shown here is derived from an EMBL/GenBank/DDBJ whole genome shotgun (WGS) entry which is preliminary data.</text>
</comment>
<dbReference type="RefSeq" id="XP_068354663.1">
    <property type="nucleotide sequence ID" value="XM_068508033.1"/>
</dbReference>
<sequence>MYAFLFLFLARNRNVIITNSHVEILIILPDTVNIHFYNKTLYQNIERKNPCVKFQYISYSNWDNTLKYLRDPIKPHMAVYRQNRFLEFFEPFSDYFFDQLETYVQSTYCSFVETLNETELSNYLRIHKYVFVLYNDHIYYEFEDNAFIYKYSKVKFVFVKGEFSLFFYNQMTEHFRRYDFTRSMSQFFKSCVVPKPPKMKDRIHFHTDQRFKMYAITNTIRNREIDDLFLSLSSKYYKNINYSIIEWEKAQNLSLKQLCQISQNDLTYIVTTKKDNIDFCWLYPDTDIKNPELIEKFLLNSLNGRFYINYFTRFTPYSLMTPDEQKNGANFQKLIPDDENTVLVFFTNSKSLSNEYANECLTYVMNKLRLLNIKFIQFNPKFGWTPPYVPTTDGFPMFVIWQPKDRQPHVFRTILTPENLLEFALKYVKK</sequence>
<dbReference type="SUPFAM" id="SSF52833">
    <property type="entry name" value="Thioredoxin-like"/>
    <property type="match status" value="1"/>
</dbReference>
<evidence type="ECO:0000313" key="1">
    <source>
        <dbReference type="EMBL" id="OHT01527.1"/>
    </source>
</evidence>
<gene>
    <name evidence="1" type="ORF">TRFO_31627</name>
</gene>
<accession>A0A1J4JQS5</accession>
<name>A0A1J4JQS5_9EUKA</name>
<keyword evidence="2" id="KW-1185">Reference proteome</keyword>
<dbReference type="InterPro" id="IPR036249">
    <property type="entry name" value="Thioredoxin-like_sf"/>
</dbReference>
<reference evidence="1" key="1">
    <citation type="submission" date="2016-10" db="EMBL/GenBank/DDBJ databases">
        <authorList>
            <person name="Benchimol M."/>
            <person name="Almeida L.G."/>
            <person name="Vasconcelos A.T."/>
            <person name="Perreira-Neves A."/>
            <person name="Rosa I.A."/>
            <person name="Tasca T."/>
            <person name="Bogo M.R."/>
            <person name="de Souza W."/>
        </authorList>
    </citation>
    <scope>NUCLEOTIDE SEQUENCE [LARGE SCALE GENOMIC DNA]</scope>
    <source>
        <strain evidence="1">K</strain>
    </source>
</reference>